<evidence type="ECO:0000313" key="3">
    <source>
        <dbReference type="Proteomes" id="UP001333110"/>
    </source>
</evidence>
<accession>A0AAN7PEU3</accession>
<evidence type="ECO:0000313" key="2">
    <source>
        <dbReference type="EMBL" id="KAK4824993.1"/>
    </source>
</evidence>
<protein>
    <recommendedName>
        <fullName evidence="1">Reverse transcriptase domain-containing protein</fullName>
    </recommendedName>
</protein>
<dbReference type="PANTHER" id="PTHR33332">
    <property type="entry name" value="REVERSE TRANSCRIPTASE DOMAIN-CONTAINING PROTEIN"/>
    <property type="match status" value="1"/>
</dbReference>
<dbReference type="InterPro" id="IPR000477">
    <property type="entry name" value="RT_dom"/>
</dbReference>
<dbReference type="EMBL" id="JAUNZN010000003">
    <property type="protein sequence ID" value="KAK4824993.1"/>
    <property type="molecule type" value="Genomic_DNA"/>
</dbReference>
<dbReference type="PRINTS" id="PR01345">
    <property type="entry name" value="CERVTRCPTASE"/>
</dbReference>
<feature type="domain" description="Reverse transcriptase" evidence="1">
    <location>
        <begin position="42"/>
        <end position="300"/>
    </location>
</feature>
<dbReference type="InterPro" id="IPR043502">
    <property type="entry name" value="DNA/RNA_pol_sf"/>
</dbReference>
<comment type="caution">
    <text evidence="2">The sequence shown here is derived from an EMBL/GenBank/DDBJ whole genome shotgun (WGS) entry which is preliminary data.</text>
</comment>
<sequence>MVRDLLHHLDKHKSKGPDGIHPRVLRELVEVLTKPLSNLYQQSWLTGEVPVGWRLANVTPIYKKGQKEDPENYRPDLSPGKVMEQIILSVITQHVQDNQVIRPTQHGFMKGRSCLTNLISFYDKMTRLVDEGKAVDVVYLDFSKAFDTVSHSIHLEKLAAHGLDGCTLCWVKKLAGWPSPKSCVKSNWQLVTSGVPHGSVLGPVLFNIFINDLDEGIKCTLSKFADDTKLGGSVDLLEGRKALQRDLDRLDGWAEVNCMRFNKAKCWVLHLGHNNPMQHYRLGEEWLESCPTKKDLGVLVDIWLNMSQQCAQVAKKANSILACIRNSVASRSREVIVPLYSALVRPHLEYCVQFWAPHYKKDTEVLERVQRRATKLVKGLEQKSDEERLRELGLFSLEKRRLRGDLIALYKYLKGGCSEAGVGLFSQVTSHRTRGNGLKLCQGRFRLDIRKTFFTKKVVKHWNRLPREVVESLEVFKRRVDVVLRDMPRSSEDLLKVIDIGHSLSIKTGQKHDRVEADTSRVTISVLAQSALQSSQWELHLKTAEESTGFSPLALVSPHLECCVQCWAPEDKRDMGILEWLLQSATNVINGLEHLSYEERLRELGLLSLEERRLRGWKRLPRGVLVPPSLEILEIQLDTIWEDSLQLTLPEQGGWTRSPEIPANLNDPVSLRKINSYFQIKFKIHATRSRAEDVCAQPQGLDVAGCCEAPPRTRSPPP</sequence>
<organism evidence="2 3">
    <name type="scientific">Mycteria americana</name>
    <name type="common">Wood stork</name>
    <dbReference type="NCBI Taxonomy" id="33587"/>
    <lineage>
        <taxon>Eukaryota</taxon>
        <taxon>Metazoa</taxon>
        <taxon>Chordata</taxon>
        <taxon>Craniata</taxon>
        <taxon>Vertebrata</taxon>
        <taxon>Euteleostomi</taxon>
        <taxon>Archelosauria</taxon>
        <taxon>Archosauria</taxon>
        <taxon>Dinosauria</taxon>
        <taxon>Saurischia</taxon>
        <taxon>Theropoda</taxon>
        <taxon>Coelurosauria</taxon>
        <taxon>Aves</taxon>
        <taxon>Neognathae</taxon>
        <taxon>Neoaves</taxon>
        <taxon>Aequornithes</taxon>
        <taxon>Ciconiiformes</taxon>
        <taxon>Ciconiidae</taxon>
        <taxon>Mycteria</taxon>
    </lineage>
</organism>
<dbReference type="SUPFAM" id="SSF56672">
    <property type="entry name" value="DNA/RNA polymerases"/>
    <property type="match status" value="1"/>
</dbReference>
<dbReference type="AlphaFoldDB" id="A0AAN7PEU3"/>
<dbReference type="Proteomes" id="UP001333110">
    <property type="component" value="Unassembled WGS sequence"/>
</dbReference>
<proteinExistence type="predicted"/>
<dbReference type="Pfam" id="PF00078">
    <property type="entry name" value="RVT_1"/>
    <property type="match status" value="1"/>
</dbReference>
<evidence type="ECO:0000259" key="1">
    <source>
        <dbReference type="PROSITE" id="PS50878"/>
    </source>
</evidence>
<gene>
    <name evidence="2" type="ORF">QYF61_022519</name>
</gene>
<name>A0AAN7PEU3_MYCAM</name>
<keyword evidence="3" id="KW-1185">Reference proteome</keyword>
<reference evidence="2 3" key="1">
    <citation type="journal article" date="2023" name="J. Hered.">
        <title>Chromosome-level genome of the wood stork (Mycteria americana) provides insight into avian chromosome evolution.</title>
        <authorList>
            <person name="Flamio R. Jr."/>
            <person name="Ramstad K.M."/>
        </authorList>
    </citation>
    <scope>NUCLEOTIDE SEQUENCE [LARGE SCALE GENOMIC DNA]</scope>
    <source>
        <strain evidence="2">JAX WOST 10</strain>
    </source>
</reference>
<dbReference type="CDD" id="cd01650">
    <property type="entry name" value="RT_nLTR_like"/>
    <property type="match status" value="1"/>
</dbReference>
<dbReference type="PROSITE" id="PS50878">
    <property type="entry name" value="RT_POL"/>
    <property type="match status" value="1"/>
</dbReference>